<dbReference type="EMBL" id="JAIULA010000011">
    <property type="protein sequence ID" value="MCP0887036.1"/>
    <property type="molecule type" value="Genomic_DNA"/>
</dbReference>
<dbReference type="Gene3D" id="3.20.20.70">
    <property type="entry name" value="Aldolase class I"/>
    <property type="match status" value="1"/>
</dbReference>
<feature type="active site" description="Proton donor/acceptor" evidence="7">
    <location>
        <position position="182"/>
    </location>
</feature>
<evidence type="ECO:0000256" key="3">
    <source>
        <dbReference type="ARBA" id="ARBA00023239"/>
    </source>
</evidence>
<dbReference type="Pfam" id="PF01791">
    <property type="entry name" value="DeoC"/>
    <property type="match status" value="1"/>
</dbReference>
<evidence type="ECO:0000256" key="7">
    <source>
        <dbReference type="HAMAP-Rule" id="MF_00114"/>
    </source>
</evidence>
<dbReference type="GO" id="GO:0005737">
    <property type="term" value="C:cytoplasm"/>
    <property type="evidence" value="ECO:0007669"/>
    <property type="project" value="UniProtKB-SubCell"/>
</dbReference>
<dbReference type="PIRSF" id="PIRSF001357">
    <property type="entry name" value="DeoC"/>
    <property type="match status" value="1"/>
</dbReference>
<dbReference type="GO" id="GO:0006018">
    <property type="term" value="P:2-deoxyribose 1-phosphate catabolic process"/>
    <property type="evidence" value="ECO:0007669"/>
    <property type="project" value="UniProtKB-UniRule"/>
</dbReference>
<dbReference type="Proteomes" id="UP001139006">
    <property type="component" value="Unassembled WGS sequence"/>
</dbReference>
<dbReference type="GO" id="GO:0009264">
    <property type="term" value="P:deoxyribonucleotide catabolic process"/>
    <property type="evidence" value="ECO:0007669"/>
    <property type="project" value="UniProtKB-UniRule"/>
</dbReference>
<comment type="pathway">
    <text evidence="7">Carbohydrate degradation; 2-deoxy-D-ribose 1-phosphate degradation; D-glyceraldehyde 3-phosphate and acetaldehyde from 2-deoxy-alpha-D-ribose 1-phosphate: step 2/2.</text>
</comment>
<comment type="caution">
    <text evidence="8">The sequence shown here is derived from an EMBL/GenBank/DDBJ whole genome shotgun (WGS) entry which is preliminary data.</text>
</comment>
<evidence type="ECO:0000256" key="5">
    <source>
        <dbReference type="ARBA" id="ARBA00048791"/>
    </source>
</evidence>
<proteinExistence type="inferred from homology"/>
<dbReference type="PANTHER" id="PTHR10889">
    <property type="entry name" value="DEOXYRIBOSE-PHOSPHATE ALDOLASE"/>
    <property type="match status" value="1"/>
</dbReference>
<feature type="active site" description="Schiff-base intermediate with acetaldehyde" evidence="7">
    <location>
        <position position="153"/>
    </location>
</feature>
<comment type="catalytic activity">
    <reaction evidence="5 7">
        <text>2-deoxy-D-ribose 5-phosphate = D-glyceraldehyde 3-phosphate + acetaldehyde</text>
        <dbReference type="Rhea" id="RHEA:12821"/>
        <dbReference type="ChEBI" id="CHEBI:15343"/>
        <dbReference type="ChEBI" id="CHEBI:59776"/>
        <dbReference type="ChEBI" id="CHEBI:62877"/>
        <dbReference type="EC" id="4.1.2.4"/>
    </reaction>
</comment>
<dbReference type="GO" id="GO:0004139">
    <property type="term" value="F:deoxyribose-phosphate aldolase activity"/>
    <property type="evidence" value="ECO:0007669"/>
    <property type="project" value="UniProtKB-UniRule"/>
</dbReference>
<dbReference type="EC" id="4.1.2.4" evidence="7"/>
<keyword evidence="4 7" id="KW-0704">Schiff base</keyword>
<keyword evidence="9" id="KW-1185">Reference proteome</keyword>
<protein>
    <recommendedName>
        <fullName evidence="7">Deoxyribose-phosphate aldolase</fullName>
        <shortName evidence="7">DERA</shortName>
        <ecNumber evidence="7">4.1.2.4</ecNumber>
    </recommendedName>
    <alternativeName>
        <fullName evidence="7">2-deoxy-D-ribose 5-phosphate aldolase</fullName>
    </alternativeName>
    <alternativeName>
        <fullName evidence="7">Phosphodeoxyriboaldolase</fullName>
        <shortName evidence="7">Deoxyriboaldolase</shortName>
    </alternativeName>
</protein>
<comment type="function">
    <text evidence="6 7">Catalyzes a reversible aldol reaction between acetaldehyde and D-glyceraldehyde 3-phosphate to generate 2-deoxy-D-ribose 5-phosphate.</text>
</comment>
<comment type="subcellular location">
    <subcellularLocation>
        <location evidence="7">Cytoplasm</location>
    </subcellularLocation>
</comment>
<dbReference type="PANTHER" id="PTHR10889:SF1">
    <property type="entry name" value="DEOXYRIBOSE-PHOSPHATE ALDOLASE"/>
    <property type="match status" value="1"/>
</dbReference>
<dbReference type="GO" id="GO:0016052">
    <property type="term" value="P:carbohydrate catabolic process"/>
    <property type="evidence" value="ECO:0007669"/>
    <property type="project" value="TreeGrafter"/>
</dbReference>
<dbReference type="FunFam" id="3.20.20.70:FF:000044">
    <property type="entry name" value="Deoxyribose-phosphate aldolase"/>
    <property type="match status" value="1"/>
</dbReference>
<dbReference type="CDD" id="cd00959">
    <property type="entry name" value="DeoC"/>
    <property type="match status" value="1"/>
</dbReference>
<keyword evidence="2 7" id="KW-0963">Cytoplasm</keyword>
<evidence type="ECO:0000313" key="8">
    <source>
        <dbReference type="EMBL" id="MCP0887036.1"/>
    </source>
</evidence>
<dbReference type="InterPro" id="IPR002915">
    <property type="entry name" value="DeoC/FbaB/LacD_aldolase"/>
</dbReference>
<dbReference type="NCBIfam" id="TIGR00126">
    <property type="entry name" value="deoC"/>
    <property type="match status" value="1"/>
</dbReference>
<name>A0A9X2FK06_9LACO</name>
<evidence type="ECO:0000256" key="1">
    <source>
        <dbReference type="ARBA" id="ARBA00010936"/>
    </source>
</evidence>
<dbReference type="SUPFAM" id="SSF51569">
    <property type="entry name" value="Aldolase"/>
    <property type="match status" value="1"/>
</dbReference>
<evidence type="ECO:0000256" key="2">
    <source>
        <dbReference type="ARBA" id="ARBA00022490"/>
    </source>
</evidence>
<sequence length="216" mass="23532">MKLNKYIDHTLLKPEATATQIDRVIREAKENHFASVMVNPYWVSRVHKALIGTNVHTATVIGFPLGANATNIKFQETKQAINDGADELDVVMNIGEFKSGNYYMVKNEIIKLVVFAHERNRILKVIVETSLLNDDEKVKVSKLVVSTGADFIKTSTGFSDSGASIYDVKLIVKTVGNQLAVKASGGIHTISDATAMINAGASRLGVSNSMQIIGRN</sequence>
<evidence type="ECO:0000313" key="9">
    <source>
        <dbReference type="Proteomes" id="UP001139006"/>
    </source>
</evidence>
<dbReference type="HAMAP" id="MF_00114">
    <property type="entry name" value="DeoC_type1"/>
    <property type="match status" value="1"/>
</dbReference>
<accession>A0A9X2FK06</accession>
<evidence type="ECO:0000256" key="6">
    <source>
        <dbReference type="ARBA" id="ARBA00056337"/>
    </source>
</evidence>
<reference evidence="8 9" key="1">
    <citation type="journal article" date="2023" name="Int. J. Syst. Evol. Microbiol.">
        <title>Ligilactobacillus ubinensis sp. nov., a novel species isolated from the wild ferment of a durian fruit (Durio zibethinus).</title>
        <authorList>
            <person name="Heng Y.C."/>
            <person name="Menon N."/>
            <person name="Chen B."/>
            <person name="Loo B.Z.L."/>
            <person name="Wong G.W.J."/>
            <person name="Lim A.C.H."/>
            <person name="Silvaraju S."/>
            <person name="Kittelmann S."/>
        </authorList>
    </citation>
    <scope>NUCLEOTIDE SEQUENCE [LARGE SCALE GENOMIC DNA]</scope>
    <source>
        <strain evidence="8 9">WILCCON 0076</strain>
    </source>
</reference>
<gene>
    <name evidence="7 8" type="primary">deoC</name>
    <name evidence="8" type="ORF">LB941_06770</name>
</gene>
<organism evidence="8 9">
    <name type="scientific">Ligilactobacillus ubinensis</name>
    <dbReference type="NCBI Taxonomy" id="2876789"/>
    <lineage>
        <taxon>Bacteria</taxon>
        <taxon>Bacillati</taxon>
        <taxon>Bacillota</taxon>
        <taxon>Bacilli</taxon>
        <taxon>Lactobacillales</taxon>
        <taxon>Lactobacillaceae</taxon>
        <taxon>Ligilactobacillus</taxon>
    </lineage>
</organism>
<dbReference type="InterPro" id="IPR028581">
    <property type="entry name" value="DeoC_typeI"/>
</dbReference>
<dbReference type="InterPro" id="IPR013785">
    <property type="entry name" value="Aldolase_TIM"/>
</dbReference>
<comment type="similarity">
    <text evidence="1 7">Belongs to the DeoC/FbaB aldolase family. DeoC type 1 subfamily.</text>
</comment>
<dbReference type="RefSeq" id="WP_253360558.1">
    <property type="nucleotide sequence ID" value="NZ_JAIULA010000011.1"/>
</dbReference>
<dbReference type="AlphaFoldDB" id="A0A9X2FK06"/>
<evidence type="ECO:0000256" key="4">
    <source>
        <dbReference type="ARBA" id="ARBA00023270"/>
    </source>
</evidence>
<dbReference type="InterPro" id="IPR011343">
    <property type="entry name" value="DeoC"/>
</dbReference>
<feature type="active site" description="Proton donor/acceptor" evidence="7">
    <location>
        <position position="89"/>
    </location>
</feature>
<keyword evidence="3 7" id="KW-0456">Lyase</keyword>
<dbReference type="SMART" id="SM01133">
    <property type="entry name" value="DeoC"/>
    <property type="match status" value="1"/>
</dbReference>